<feature type="transmembrane region" description="Helical" evidence="1">
    <location>
        <begin position="12"/>
        <end position="29"/>
    </location>
</feature>
<keyword evidence="1" id="KW-1133">Transmembrane helix</keyword>
<reference evidence="3" key="1">
    <citation type="submission" date="2017-04" db="EMBL/GenBank/DDBJ databases">
        <authorList>
            <person name="Varghese N."/>
            <person name="Submissions S."/>
        </authorList>
    </citation>
    <scope>NUCLEOTIDE SEQUENCE [LARGE SCALE GENOMIC DNA]</scope>
    <source>
        <strain evidence="3">RKEM611</strain>
    </source>
</reference>
<feature type="transmembrane region" description="Helical" evidence="1">
    <location>
        <begin position="41"/>
        <end position="64"/>
    </location>
</feature>
<feature type="transmembrane region" description="Helical" evidence="1">
    <location>
        <begin position="85"/>
        <end position="108"/>
    </location>
</feature>
<dbReference type="RefSeq" id="WP_132325687.1">
    <property type="nucleotide sequence ID" value="NZ_FWZT01000035.1"/>
</dbReference>
<proteinExistence type="predicted"/>
<protein>
    <submittedName>
        <fullName evidence="2">Uncharacterized protein</fullName>
    </submittedName>
</protein>
<organism evidence="2 3">
    <name type="scientific">Pseudobacteriovorax antillogorgiicola</name>
    <dbReference type="NCBI Taxonomy" id="1513793"/>
    <lineage>
        <taxon>Bacteria</taxon>
        <taxon>Pseudomonadati</taxon>
        <taxon>Bdellovibrionota</taxon>
        <taxon>Oligoflexia</taxon>
        <taxon>Oligoflexales</taxon>
        <taxon>Pseudobacteriovoracaceae</taxon>
        <taxon>Pseudobacteriovorax</taxon>
    </lineage>
</organism>
<dbReference type="Proteomes" id="UP000192907">
    <property type="component" value="Unassembled WGS sequence"/>
</dbReference>
<evidence type="ECO:0000256" key="1">
    <source>
        <dbReference type="SAM" id="Phobius"/>
    </source>
</evidence>
<evidence type="ECO:0000313" key="3">
    <source>
        <dbReference type="Proteomes" id="UP000192907"/>
    </source>
</evidence>
<evidence type="ECO:0000313" key="2">
    <source>
        <dbReference type="EMBL" id="SMF80765.1"/>
    </source>
</evidence>
<name>A0A1Y6CUP4_9BACT</name>
<keyword evidence="1" id="KW-0472">Membrane</keyword>
<keyword evidence="1" id="KW-0812">Transmembrane</keyword>
<keyword evidence="3" id="KW-1185">Reference proteome</keyword>
<dbReference type="AlphaFoldDB" id="A0A1Y6CUP4"/>
<gene>
    <name evidence="2" type="ORF">SAMN06296036_13555</name>
</gene>
<feature type="transmembrane region" description="Helical" evidence="1">
    <location>
        <begin position="114"/>
        <end position="135"/>
    </location>
</feature>
<accession>A0A1Y6CUP4</accession>
<dbReference type="EMBL" id="FWZT01000035">
    <property type="protein sequence ID" value="SMF80765.1"/>
    <property type="molecule type" value="Genomic_DNA"/>
</dbReference>
<sequence>MKKTLVSIVKPLLLIAVFLAPLNLLFAHYASAAHLKTLSTIATLCAGISATLFAFGITPLTTMVGMNNRRLSQIFGNPEIAQQIISHYIILEALLIVSMVCYVTLLFFSETQQAYLIFVPNLFFIASIFLFFRVFQLFFEMIQAAVTGASQSEIRFSLRGKARVGGEEQYLEISKAYFTLDS</sequence>